<evidence type="ECO:0000256" key="14">
    <source>
        <dbReference type="SAM" id="MobiDB-lite"/>
    </source>
</evidence>
<dbReference type="OrthoDB" id="9775724at2"/>
<feature type="region of interest" description="Disordered" evidence="14">
    <location>
        <begin position="526"/>
        <end position="556"/>
    </location>
</feature>
<keyword evidence="6" id="KW-0547">Nucleotide-binding</keyword>
<dbReference type="InterPro" id="IPR005702">
    <property type="entry name" value="Wzc-like_C"/>
</dbReference>
<dbReference type="InterPro" id="IPR002586">
    <property type="entry name" value="CobQ/CobB/MinD/ParA_Nub-bd_dom"/>
</dbReference>
<dbReference type="InterPro" id="IPR032807">
    <property type="entry name" value="GNVR"/>
</dbReference>
<comment type="similarity">
    <text evidence="2">Belongs to the etk/wzc family.</text>
</comment>
<dbReference type="GO" id="GO:0042802">
    <property type="term" value="F:identical protein binding"/>
    <property type="evidence" value="ECO:0007669"/>
    <property type="project" value="UniProtKB-ARBA"/>
</dbReference>
<evidence type="ECO:0000256" key="12">
    <source>
        <dbReference type="ARBA" id="ARBA00053015"/>
    </source>
</evidence>
<dbReference type="STRING" id="713585.THITH_05550"/>
<dbReference type="Pfam" id="PF02706">
    <property type="entry name" value="Wzz"/>
    <property type="match status" value="1"/>
</dbReference>
<dbReference type="NCBIfam" id="TIGR01007">
    <property type="entry name" value="eps_fam"/>
    <property type="match status" value="1"/>
</dbReference>
<evidence type="ECO:0000259" key="18">
    <source>
        <dbReference type="Pfam" id="PF13807"/>
    </source>
</evidence>
<keyword evidence="11" id="KW-0829">Tyrosine-protein kinase</keyword>
<dbReference type="PANTHER" id="PTHR32309">
    <property type="entry name" value="TYROSINE-PROTEIN KINASE"/>
    <property type="match status" value="1"/>
</dbReference>
<evidence type="ECO:0000256" key="9">
    <source>
        <dbReference type="ARBA" id="ARBA00022989"/>
    </source>
</evidence>
<keyword evidence="8" id="KW-0067">ATP-binding</keyword>
<dbReference type="Proteomes" id="UP000005289">
    <property type="component" value="Chromosome"/>
</dbReference>
<evidence type="ECO:0000256" key="8">
    <source>
        <dbReference type="ARBA" id="ARBA00022840"/>
    </source>
</evidence>
<dbReference type="Pfam" id="PF13807">
    <property type="entry name" value="GNVR"/>
    <property type="match status" value="1"/>
</dbReference>
<name>W0DNE7_9GAMM</name>
<comment type="subcellular location">
    <subcellularLocation>
        <location evidence="1">Cell membrane</location>
        <topology evidence="1">Multi-pass membrane protein</topology>
    </subcellularLocation>
</comment>
<evidence type="ECO:0000256" key="4">
    <source>
        <dbReference type="ARBA" id="ARBA00022679"/>
    </source>
</evidence>
<keyword evidence="7" id="KW-0418">Kinase</keyword>
<evidence type="ECO:0000256" key="1">
    <source>
        <dbReference type="ARBA" id="ARBA00004651"/>
    </source>
</evidence>
<evidence type="ECO:0000313" key="19">
    <source>
        <dbReference type="EMBL" id="AHE99981.1"/>
    </source>
</evidence>
<dbReference type="SUPFAM" id="SSF52540">
    <property type="entry name" value="P-loop containing nucleoside triphosphate hydrolases"/>
    <property type="match status" value="1"/>
</dbReference>
<gene>
    <name evidence="19" type="ORF">THITH_05550</name>
</gene>
<feature type="compositionally biased region" description="Basic and acidic residues" evidence="14">
    <location>
        <begin position="1"/>
        <end position="13"/>
    </location>
</feature>
<keyword evidence="5 15" id="KW-0812">Transmembrane</keyword>
<dbReference type="Gene3D" id="3.40.50.300">
    <property type="entry name" value="P-loop containing nucleotide triphosphate hydrolases"/>
    <property type="match status" value="1"/>
</dbReference>
<dbReference type="PANTHER" id="PTHR32309:SF13">
    <property type="entry name" value="FERRIC ENTEROBACTIN TRANSPORT PROTEIN FEPE"/>
    <property type="match status" value="1"/>
</dbReference>
<dbReference type="AlphaFoldDB" id="W0DNE7"/>
<evidence type="ECO:0000256" key="10">
    <source>
        <dbReference type="ARBA" id="ARBA00023136"/>
    </source>
</evidence>
<dbReference type="CDD" id="cd05387">
    <property type="entry name" value="BY-kinase"/>
    <property type="match status" value="1"/>
</dbReference>
<feature type="coiled-coil region" evidence="13">
    <location>
        <begin position="334"/>
        <end position="418"/>
    </location>
</feature>
<feature type="domain" description="Tyrosine-protein kinase G-rich" evidence="18">
    <location>
        <begin position="425"/>
        <end position="495"/>
    </location>
</feature>
<dbReference type="KEGG" id="tti:THITH_05550"/>
<dbReference type="GO" id="GO:0005886">
    <property type="term" value="C:plasma membrane"/>
    <property type="evidence" value="ECO:0007669"/>
    <property type="project" value="UniProtKB-SubCell"/>
</dbReference>
<evidence type="ECO:0000259" key="17">
    <source>
        <dbReference type="Pfam" id="PF02706"/>
    </source>
</evidence>
<evidence type="ECO:0000256" key="2">
    <source>
        <dbReference type="ARBA" id="ARBA00008883"/>
    </source>
</evidence>
<evidence type="ECO:0000256" key="7">
    <source>
        <dbReference type="ARBA" id="ARBA00022777"/>
    </source>
</evidence>
<dbReference type="InterPro" id="IPR027417">
    <property type="entry name" value="P-loop_NTPase"/>
</dbReference>
<dbReference type="GO" id="GO:0004713">
    <property type="term" value="F:protein tyrosine kinase activity"/>
    <property type="evidence" value="ECO:0007669"/>
    <property type="project" value="UniProtKB-KW"/>
</dbReference>
<feature type="region of interest" description="Disordered" evidence="14">
    <location>
        <begin position="1"/>
        <end position="23"/>
    </location>
</feature>
<keyword evidence="13" id="KW-0175">Coiled coil</keyword>
<dbReference type="HOGENOM" id="CLU_009912_2_1_6"/>
<evidence type="ECO:0000256" key="6">
    <source>
        <dbReference type="ARBA" id="ARBA00022741"/>
    </source>
</evidence>
<dbReference type="InterPro" id="IPR050445">
    <property type="entry name" value="Bact_polysacc_biosynth/exp"/>
</dbReference>
<reference evidence="19 20" key="1">
    <citation type="submission" date="2013-12" db="EMBL/GenBank/DDBJ databases">
        <authorList>
            <consortium name="DOE Joint Genome Institute"/>
            <person name="Muyzer G."/>
            <person name="Huntemann M."/>
            <person name="Han J."/>
            <person name="Chen A."/>
            <person name="Kyrpides N."/>
            <person name="Mavromatis K."/>
            <person name="Markowitz V."/>
            <person name="Palaniappan K."/>
            <person name="Ivanova N."/>
            <person name="Schaumberg A."/>
            <person name="Pati A."/>
            <person name="Liolios K."/>
            <person name="Nordberg H.P."/>
            <person name="Cantor M.N."/>
            <person name="Hua S.X."/>
            <person name="Woyke T."/>
        </authorList>
    </citation>
    <scope>NUCLEOTIDE SEQUENCE [LARGE SCALE GENOMIC DNA]</scope>
    <source>
        <strain evidence="19 20">ARh 1</strain>
    </source>
</reference>
<organism evidence="19 20">
    <name type="scientific">Thioalkalivibrio paradoxus ARh 1</name>
    <dbReference type="NCBI Taxonomy" id="713585"/>
    <lineage>
        <taxon>Bacteria</taxon>
        <taxon>Pseudomonadati</taxon>
        <taxon>Pseudomonadota</taxon>
        <taxon>Gammaproteobacteria</taxon>
        <taxon>Chromatiales</taxon>
        <taxon>Ectothiorhodospiraceae</taxon>
        <taxon>Thioalkalivibrio</taxon>
    </lineage>
</organism>
<keyword evidence="4" id="KW-0808">Transferase</keyword>
<dbReference type="InterPro" id="IPR003856">
    <property type="entry name" value="LPS_length_determ_N"/>
</dbReference>
<evidence type="ECO:0000256" key="5">
    <source>
        <dbReference type="ARBA" id="ARBA00022692"/>
    </source>
</evidence>
<feature type="transmembrane region" description="Helical" evidence="15">
    <location>
        <begin position="56"/>
        <end position="77"/>
    </location>
</feature>
<evidence type="ECO:0000256" key="15">
    <source>
        <dbReference type="SAM" id="Phobius"/>
    </source>
</evidence>
<evidence type="ECO:0008006" key="21">
    <source>
        <dbReference type="Google" id="ProtNLM"/>
    </source>
</evidence>
<dbReference type="RefSeq" id="WP_006748729.1">
    <property type="nucleotide sequence ID" value="NZ_CP007029.1"/>
</dbReference>
<evidence type="ECO:0000256" key="13">
    <source>
        <dbReference type="SAM" id="Coils"/>
    </source>
</evidence>
<evidence type="ECO:0000256" key="11">
    <source>
        <dbReference type="ARBA" id="ARBA00023137"/>
    </source>
</evidence>
<comment type="catalytic activity">
    <reaction evidence="12">
        <text>L-tyrosyl-[protein] + ATP = O-phospho-L-tyrosyl-[protein] + ADP + H(+)</text>
        <dbReference type="Rhea" id="RHEA:10596"/>
        <dbReference type="Rhea" id="RHEA-COMP:10136"/>
        <dbReference type="Rhea" id="RHEA-COMP:20101"/>
        <dbReference type="ChEBI" id="CHEBI:15378"/>
        <dbReference type="ChEBI" id="CHEBI:30616"/>
        <dbReference type="ChEBI" id="CHEBI:46858"/>
        <dbReference type="ChEBI" id="CHEBI:61978"/>
        <dbReference type="ChEBI" id="CHEBI:456216"/>
    </reaction>
</comment>
<dbReference type="GO" id="GO:0005524">
    <property type="term" value="F:ATP binding"/>
    <property type="evidence" value="ECO:0007669"/>
    <property type="project" value="UniProtKB-KW"/>
</dbReference>
<keyword evidence="10 15" id="KW-0472">Membrane</keyword>
<evidence type="ECO:0000313" key="20">
    <source>
        <dbReference type="Proteomes" id="UP000005289"/>
    </source>
</evidence>
<keyword evidence="3" id="KW-1003">Cell membrane</keyword>
<dbReference type="FunFam" id="3.40.50.300:FF:000527">
    <property type="entry name" value="Tyrosine-protein kinase etk"/>
    <property type="match status" value="1"/>
</dbReference>
<evidence type="ECO:0000256" key="3">
    <source>
        <dbReference type="ARBA" id="ARBA00022475"/>
    </source>
</evidence>
<keyword evidence="20" id="KW-1185">Reference proteome</keyword>
<evidence type="ECO:0000259" key="16">
    <source>
        <dbReference type="Pfam" id="PF01656"/>
    </source>
</evidence>
<sequence length="787" mass="86918">MASDKDKERDRPVHHLKPVSGAGGQMTVYDPHVSVPEDDDSIDLREYWRILVKRKWVVFGLLAIMLTATAMGTLLMVPEYRATATVEIKPEGGRILAYEDFESSARGAAGSQQFLTTQYEILRSRSLAEAVVRREGLQDHPELTGEIRQRSVMGEMRELAGMLLAAIRPAVGGEDAEGVSEAAPADPVRSTAGRLRSRIEVQPVRNSNLVQVSVVSFDREFSSRVANAVVREYIEGTMQRRYDAGSEARKFLQTQLDEMRIALERSDRALADFARDAHVSDLAENMEMARAGLRSLSERLDDVRNELVQLSGWRELVQQGQIDHLDPIANSTTIADLQKRLLDANAEYASLSERFLDSYPTVAETLRRIELLRAEIASEKQKIADGILGRFETLRAQEAALERAIAEREERIMALNEQGVQYNILRREFETNQELYDGLLQRMKEIGVAAGIQENNISMIDEARTPAAPFKPVLAKNLAIASMLGLMVGIGFALLLEFLDNTIRRTEDVERLVDRPVLGLVPLVRPRERSSSRRKKSKGTDRSLSHYSAEHPQSSVSEAYRSLRTSLMFATPEGMPKVLLVTSAAQSEGKSTTAANLATVLAQNGSRVLLIDADLRKPALHRDFGKPRSPGLTNCIAQANQTRIVEGPAIHASDVDGLSLMLAGHSTPSPAELLSSSRLGKVLADCKQIFDHVVVDAPPILGLADAVILSRIVDGVILVAASGQTGKESFRVAIRRLNQVQAPVLGVVLNRVDLESPDYAYYSSYYYNYESSQEQLDAPKPDLSKAS</sequence>
<feature type="domain" description="CobQ/CobB/MinD/ParA nucleotide binding" evidence="16">
    <location>
        <begin position="581"/>
        <end position="756"/>
    </location>
</feature>
<feature type="domain" description="Polysaccharide chain length determinant N-terminal" evidence="17">
    <location>
        <begin position="40"/>
        <end position="133"/>
    </location>
</feature>
<dbReference type="EMBL" id="CP007029">
    <property type="protein sequence ID" value="AHE99981.1"/>
    <property type="molecule type" value="Genomic_DNA"/>
</dbReference>
<keyword evidence="9 15" id="KW-1133">Transmembrane helix</keyword>
<protein>
    <recommendedName>
        <fullName evidence="21">Capsular polysaccharide biosynthesis protein</fullName>
    </recommendedName>
</protein>
<dbReference type="Pfam" id="PF01656">
    <property type="entry name" value="CbiA"/>
    <property type="match status" value="1"/>
</dbReference>
<proteinExistence type="inferred from homology"/>
<accession>W0DNE7</accession>